<protein>
    <submittedName>
        <fullName evidence="1">DUF2093 domain-containing protein</fullName>
    </submittedName>
</protein>
<dbReference type="Pfam" id="PF09866">
    <property type="entry name" value="DUF2093"/>
    <property type="match status" value="1"/>
</dbReference>
<keyword evidence="2" id="KW-1185">Reference proteome</keyword>
<dbReference type="RefSeq" id="WP_189575262.1">
    <property type="nucleotide sequence ID" value="NZ_BMXU01000002.1"/>
</dbReference>
<name>A0ABV7MCA8_9PROT</name>
<evidence type="ECO:0000313" key="2">
    <source>
        <dbReference type="Proteomes" id="UP001595607"/>
    </source>
</evidence>
<evidence type="ECO:0000313" key="1">
    <source>
        <dbReference type="EMBL" id="MFC3303076.1"/>
    </source>
</evidence>
<dbReference type="Proteomes" id="UP001595607">
    <property type="component" value="Unassembled WGS sequence"/>
</dbReference>
<reference evidence="2" key="1">
    <citation type="journal article" date="2019" name="Int. J. Syst. Evol. Microbiol.">
        <title>The Global Catalogue of Microorganisms (GCM) 10K type strain sequencing project: providing services to taxonomists for standard genome sequencing and annotation.</title>
        <authorList>
            <consortium name="The Broad Institute Genomics Platform"/>
            <consortium name="The Broad Institute Genome Sequencing Center for Infectious Disease"/>
            <person name="Wu L."/>
            <person name="Ma J."/>
        </authorList>
    </citation>
    <scope>NUCLEOTIDE SEQUENCE [LARGE SCALE GENOMIC DNA]</scope>
    <source>
        <strain evidence="2">KCTC 22245</strain>
    </source>
</reference>
<organism evidence="1 2">
    <name type="scientific">Parvularcula lutaonensis</name>
    <dbReference type="NCBI Taxonomy" id="491923"/>
    <lineage>
        <taxon>Bacteria</taxon>
        <taxon>Pseudomonadati</taxon>
        <taxon>Pseudomonadota</taxon>
        <taxon>Alphaproteobacteria</taxon>
        <taxon>Parvularculales</taxon>
        <taxon>Parvularculaceae</taxon>
        <taxon>Parvularcula</taxon>
    </lineage>
</organism>
<gene>
    <name evidence="1" type="ORF">ACFONP_10065</name>
</gene>
<dbReference type="InterPro" id="IPR018661">
    <property type="entry name" value="DUF2093"/>
</dbReference>
<proteinExistence type="predicted"/>
<comment type="caution">
    <text evidence="1">The sequence shown here is derived from an EMBL/GenBank/DDBJ whole genome shotgun (WGS) entry which is preliminary data.</text>
</comment>
<dbReference type="EMBL" id="JBHRVA010000003">
    <property type="protein sequence ID" value="MFC3303076.1"/>
    <property type="molecule type" value="Genomic_DNA"/>
</dbReference>
<sequence>MNRLDLSGGGEARLRYLDADFEVLRAGNFVRCAVTGEAIPLRSLRYWSVDRQEAYVDAAAANKARDESLAKGEGF</sequence>
<accession>A0ABV7MCA8</accession>